<evidence type="ECO:0000313" key="2">
    <source>
        <dbReference type="Proteomes" id="UP000054279"/>
    </source>
</evidence>
<dbReference type="Proteomes" id="UP000054279">
    <property type="component" value="Unassembled WGS sequence"/>
</dbReference>
<gene>
    <name evidence="1" type="ORF">M422DRAFT_255398</name>
</gene>
<keyword evidence="2" id="KW-1185">Reference proteome</keyword>
<organism evidence="1 2">
    <name type="scientific">Sphaerobolus stellatus (strain SS14)</name>
    <dbReference type="NCBI Taxonomy" id="990650"/>
    <lineage>
        <taxon>Eukaryota</taxon>
        <taxon>Fungi</taxon>
        <taxon>Dikarya</taxon>
        <taxon>Basidiomycota</taxon>
        <taxon>Agaricomycotina</taxon>
        <taxon>Agaricomycetes</taxon>
        <taxon>Phallomycetidae</taxon>
        <taxon>Geastrales</taxon>
        <taxon>Sphaerobolaceae</taxon>
        <taxon>Sphaerobolus</taxon>
    </lineage>
</organism>
<dbReference type="EMBL" id="KN837136">
    <property type="protein sequence ID" value="KIJ41493.1"/>
    <property type="molecule type" value="Genomic_DNA"/>
</dbReference>
<proteinExistence type="predicted"/>
<sequence length="253" mass="28913">MKTTLITNPNRDRIAPILMNGRDDPLLLLLLYTDDSSSLLPNNRLFRHIRHRRRRRELIILNLLQRRLHLVLRHIMPWPRIHHRAATLALTQPTSKSLGMFSAVICSNSFFAKIREKEGRDTSNQYVATNNDYLFFFTYFTNISALSNVVVRLTADLKGHTLSPGATIFSLPNEMLAGIYHYLQDFSNPINCLTSEANAVPLQLSSTPHGPHVLFTQVGHHWRCVAFNASQLWSRITVIGSNKISQPNNRISH</sequence>
<reference evidence="1 2" key="1">
    <citation type="submission" date="2014-06" db="EMBL/GenBank/DDBJ databases">
        <title>Evolutionary Origins and Diversification of the Mycorrhizal Mutualists.</title>
        <authorList>
            <consortium name="DOE Joint Genome Institute"/>
            <consortium name="Mycorrhizal Genomics Consortium"/>
            <person name="Kohler A."/>
            <person name="Kuo A."/>
            <person name="Nagy L.G."/>
            <person name="Floudas D."/>
            <person name="Copeland A."/>
            <person name="Barry K.W."/>
            <person name="Cichocki N."/>
            <person name="Veneault-Fourrey C."/>
            <person name="LaButti K."/>
            <person name="Lindquist E.A."/>
            <person name="Lipzen A."/>
            <person name="Lundell T."/>
            <person name="Morin E."/>
            <person name="Murat C."/>
            <person name="Riley R."/>
            <person name="Ohm R."/>
            <person name="Sun H."/>
            <person name="Tunlid A."/>
            <person name="Henrissat B."/>
            <person name="Grigoriev I.V."/>
            <person name="Hibbett D.S."/>
            <person name="Martin F."/>
        </authorList>
    </citation>
    <scope>NUCLEOTIDE SEQUENCE [LARGE SCALE GENOMIC DNA]</scope>
    <source>
        <strain evidence="1 2">SS14</strain>
    </source>
</reference>
<dbReference type="HOGENOM" id="CLU_1099096_0_0_1"/>
<name>A0A0C9UES6_SPHS4</name>
<dbReference type="AlphaFoldDB" id="A0A0C9UES6"/>
<evidence type="ECO:0000313" key="1">
    <source>
        <dbReference type="EMBL" id="KIJ41493.1"/>
    </source>
</evidence>
<protein>
    <submittedName>
        <fullName evidence="1">Unplaced genomic scaffold SPHSTscaffold_61, whole genome shotgun sequence</fullName>
    </submittedName>
</protein>
<accession>A0A0C9UES6</accession>